<protein>
    <submittedName>
        <fullName evidence="3">SLATT domain-containing protein</fullName>
    </submittedName>
</protein>
<accession>A0A3M7LA13</accession>
<evidence type="ECO:0000259" key="2">
    <source>
        <dbReference type="Pfam" id="PF18160"/>
    </source>
</evidence>
<gene>
    <name evidence="3" type="ORF">D1632_14665</name>
</gene>
<feature type="transmembrane region" description="Helical" evidence="1">
    <location>
        <begin position="198"/>
        <end position="216"/>
    </location>
</feature>
<evidence type="ECO:0000256" key="1">
    <source>
        <dbReference type="SAM" id="Phobius"/>
    </source>
</evidence>
<sequence length="217" mass="25660">MDNTRDNQSTFANSKEYLEKSFLEELNYKIWSTKGARFEADKRLTIISKTSNISLSILSAYLIIAGLISVYNINSNIKLDVINYVITALSIILLVLSQYENSQNYNLRAKDFHSCSLELSHLYNQLRIFKTLSPNVSEYEKKNFATKLSNEYQIILSKYENHLSIDYDNFKINHKEYFTQISYNDVKKIKYNNFWMRYRWYLSIILTPLLITIICFL</sequence>
<dbReference type="Proteomes" id="UP000267524">
    <property type="component" value="Unassembled WGS sequence"/>
</dbReference>
<organism evidence="3 4">
    <name type="scientific">Chryseobacterium nematophagum</name>
    <dbReference type="NCBI Taxonomy" id="2305228"/>
    <lineage>
        <taxon>Bacteria</taxon>
        <taxon>Pseudomonadati</taxon>
        <taxon>Bacteroidota</taxon>
        <taxon>Flavobacteriia</taxon>
        <taxon>Flavobacteriales</taxon>
        <taxon>Weeksellaceae</taxon>
        <taxon>Chryseobacterium group</taxon>
        <taxon>Chryseobacterium</taxon>
    </lineage>
</organism>
<evidence type="ECO:0000313" key="3">
    <source>
        <dbReference type="EMBL" id="RMZ58820.1"/>
    </source>
</evidence>
<name>A0A3M7LA13_9FLAO</name>
<dbReference type="RefSeq" id="WP_122547968.1">
    <property type="nucleotide sequence ID" value="NZ_QWIV01000014.1"/>
</dbReference>
<keyword evidence="1" id="KW-1133">Transmembrane helix</keyword>
<keyword evidence="1" id="KW-0472">Membrane</keyword>
<dbReference type="Pfam" id="PF18160">
    <property type="entry name" value="SLATT_5"/>
    <property type="match status" value="1"/>
</dbReference>
<comment type="caution">
    <text evidence="3">The sequence shown here is derived from an EMBL/GenBank/DDBJ whole genome shotgun (WGS) entry which is preliminary data.</text>
</comment>
<dbReference type="NCBIfam" id="NF033631">
    <property type="entry name" value="SLATT_5"/>
    <property type="match status" value="1"/>
</dbReference>
<evidence type="ECO:0000313" key="4">
    <source>
        <dbReference type="Proteomes" id="UP000267524"/>
    </source>
</evidence>
<feature type="domain" description="SMODS and SLOG-associating 2TM effector" evidence="2">
    <location>
        <begin position="20"/>
        <end position="213"/>
    </location>
</feature>
<dbReference type="AlphaFoldDB" id="A0A3M7LA13"/>
<proteinExistence type="predicted"/>
<feature type="transmembrane region" description="Helical" evidence="1">
    <location>
        <begin position="53"/>
        <end position="74"/>
    </location>
</feature>
<keyword evidence="1" id="KW-0812">Transmembrane</keyword>
<dbReference type="EMBL" id="QWIV01000014">
    <property type="protein sequence ID" value="RMZ58820.1"/>
    <property type="molecule type" value="Genomic_DNA"/>
</dbReference>
<keyword evidence="4" id="KW-1185">Reference proteome</keyword>
<feature type="transmembrane region" description="Helical" evidence="1">
    <location>
        <begin position="81"/>
        <end position="99"/>
    </location>
</feature>
<reference evidence="3 4" key="1">
    <citation type="submission" date="2018-08" db="EMBL/GenBank/DDBJ databases">
        <title>Chryseobacterium nematophagum: a novel matrix digesting pathogen of nematodes.</title>
        <authorList>
            <person name="Page A."/>
            <person name="Roberts M."/>
            <person name="Felix M.-A."/>
            <person name="Weir W."/>
        </authorList>
    </citation>
    <scope>NUCLEOTIDE SEQUENCE [LARGE SCALE GENOMIC DNA]</scope>
    <source>
        <strain evidence="3 4">JUb275</strain>
    </source>
</reference>
<dbReference type="InterPro" id="IPR041115">
    <property type="entry name" value="SLATT_5"/>
</dbReference>